<gene>
    <name evidence="1" type="ORF">PanWU01x14_315230</name>
</gene>
<organism evidence="1 2">
    <name type="scientific">Parasponia andersonii</name>
    <name type="common">Sponia andersonii</name>
    <dbReference type="NCBI Taxonomy" id="3476"/>
    <lineage>
        <taxon>Eukaryota</taxon>
        <taxon>Viridiplantae</taxon>
        <taxon>Streptophyta</taxon>
        <taxon>Embryophyta</taxon>
        <taxon>Tracheophyta</taxon>
        <taxon>Spermatophyta</taxon>
        <taxon>Magnoliopsida</taxon>
        <taxon>eudicotyledons</taxon>
        <taxon>Gunneridae</taxon>
        <taxon>Pentapetalae</taxon>
        <taxon>rosids</taxon>
        <taxon>fabids</taxon>
        <taxon>Rosales</taxon>
        <taxon>Cannabaceae</taxon>
        <taxon>Parasponia</taxon>
    </lineage>
</organism>
<proteinExistence type="predicted"/>
<dbReference type="AlphaFoldDB" id="A0A2P5ANF3"/>
<accession>A0A2P5ANF3</accession>
<reference evidence="2" key="1">
    <citation type="submission" date="2016-06" db="EMBL/GenBank/DDBJ databases">
        <title>Parallel loss of symbiosis genes in relatives of nitrogen-fixing non-legume Parasponia.</title>
        <authorList>
            <person name="Van Velzen R."/>
            <person name="Holmer R."/>
            <person name="Bu F."/>
            <person name="Rutten L."/>
            <person name="Van Zeijl A."/>
            <person name="Liu W."/>
            <person name="Santuari L."/>
            <person name="Cao Q."/>
            <person name="Sharma T."/>
            <person name="Shen D."/>
            <person name="Roswanjaya Y."/>
            <person name="Wardhani T."/>
            <person name="Kalhor M.S."/>
            <person name="Jansen J."/>
            <person name="Van den Hoogen J."/>
            <person name="Gungor B."/>
            <person name="Hartog M."/>
            <person name="Hontelez J."/>
            <person name="Verver J."/>
            <person name="Yang W.-C."/>
            <person name="Schijlen E."/>
            <person name="Repin R."/>
            <person name="Schilthuizen M."/>
            <person name="Schranz E."/>
            <person name="Heidstra R."/>
            <person name="Miyata K."/>
            <person name="Fedorova E."/>
            <person name="Kohlen W."/>
            <person name="Bisseling T."/>
            <person name="Smit S."/>
            <person name="Geurts R."/>
        </authorList>
    </citation>
    <scope>NUCLEOTIDE SEQUENCE [LARGE SCALE GENOMIC DNA]</scope>
    <source>
        <strain evidence="2">cv. WU1-14</strain>
    </source>
</reference>
<evidence type="ECO:0000313" key="2">
    <source>
        <dbReference type="Proteomes" id="UP000237105"/>
    </source>
</evidence>
<evidence type="ECO:0000313" key="1">
    <source>
        <dbReference type="EMBL" id="PON38085.1"/>
    </source>
</evidence>
<name>A0A2P5ANF3_PARAD</name>
<comment type="caution">
    <text evidence="1">The sequence shown here is derived from an EMBL/GenBank/DDBJ whole genome shotgun (WGS) entry which is preliminary data.</text>
</comment>
<dbReference type="Proteomes" id="UP000237105">
    <property type="component" value="Unassembled WGS sequence"/>
</dbReference>
<protein>
    <submittedName>
        <fullName evidence="1">Uncharacterized protein</fullName>
    </submittedName>
</protein>
<feature type="non-terminal residue" evidence="1">
    <location>
        <position position="76"/>
    </location>
</feature>
<dbReference type="EMBL" id="JXTB01000506">
    <property type="protein sequence ID" value="PON38085.1"/>
    <property type="molecule type" value="Genomic_DNA"/>
</dbReference>
<keyword evidence="2" id="KW-1185">Reference proteome</keyword>
<sequence>MHDLIRKSAISSNDVFGSDVTVIRVNFEHNSYFGNTNEASSSTLSCITSKSDSNTSMLEFVEASKVDDLKENYLFS</sequence>